<dbReference type="InterPro" id="IPR036691">
    <property type="entry name" value="Endo/exonu/phosph_ase_sf"/>
</dbReference>
<keyword evidence="5" id="KW-0255">Endonuclease</keyword>
<keyword evidence="4" id="KW-0460">Magnesium</keyword>
<evidence type="ECO:0000256" key="3">
    <source>
        <dbReference type="ARBA" id="ARBA00022801"/>
    </source>
</evidence>
<dbReference type="InterPro" id="IPR004808">
    <property type="entry name" value="AP_endonuc_1"/>
</dbReference>
<protein>
    <submittedName>
        <fullName evidence="5">Endonuclease/exonuclease/phosphatase</fullName>
    </submittedName>
</protein>
<evidence type="ECO:0000256" key="4">
    <source>
        <dbReference type="ARBA" id="ARBA00022842"/>
    </source>
</evidence>
<evidence type="ECO:0000313" key="5">
    <source>
        <dbReference type="EMBL" id="PWA87766.1"/>
    </source>
</evidence>
<dbReference type="GO" id="GO:0046872">
    <property type="term" value="F:metal ion binding"/>
    <property type="evidence" value="ECO:0007669"/>
    <property type="project" value="UniProtKB-KW"/>
</dbReference>
<proteinExistence type="predicted"/>
<dbReference type="PANTHER" id="PTHR22748">
    <property type="entry name" value="AP ENDONUCLEASE"/>
    <property type="match status" value="1"/>
</dbReference>
<evidence type="ECO:0000313" key="6">
    <source>
        <dbReference type="Proteomes" id="UP000245207"/>
    </source>
</evidence>
<keyword evidence="5" id="KW-0269">Exonuclease</keyword>
<organism evidence="5 6">
    <name type="scientific">Artemisia annua</name>
    <name type="common">Sweet wormwood</name>
    <dbReference type="NCBI Taxonomy" id="35608"/>
    <lineage>
        <taxon>Eukaryota</taxon>
        <taxon>Viridiplantae</taxon>
        <taxon>Streptophyta</taxon>
        <taxon>Embryophyta</taxon>
        <taxon>Tracheophyta</taxon>
        <taxon>Spermatophyta</taxon>
        <taxon>Magnoliopsida</taxon>
        <taxon>eudicotyledons</taxon>
        <taxon>Gunneridae</taxon>
        <taxon>Pentapetalae</taxon>
        <taxon>asterids</taxon>
        <taxon>campanulids</taxon>
        <taxon>Asterales</taxon>
        <taxon>Asteraceae</taxon>
        <taxon>Asteroideae</taxon>
        <taxon>Anthemideae</taxon>
        <taxon>Artemisiinae</taxon>
        <taxon>Artemisia</taxon>
    </lineage>
</organism>
<dbReference type="GO" id="GO:0008081">
    <property type="term" value="F:phosphoric diester hydrolase activity"/>
    <property type="evidence" value="ECO:0007669"/>
    <property type="project" value="TreeGrafter"/>
</dbReference>
<dbReference type="EMBL" id="PKPP01000879">
    <property type="protein sequence ID" value="PWA87766.1"/>
    <property type="molecule type" value="Genomic_DNA"/>
</dbReference>
<keyword evidence="6" id="KW-1185">Reference proteome</keyword>
<dbReference type="GO" id="GO:0005634">
    <property type="term" value="C:nucleus"/>
    <property type="evidence" value="ECO:0007669"/>
    <property type="project" value="TreeGrafter"/>
</dbReference>
<dbReference type="SUPFAM" id="SSF56219">
    <property type="entry name" value="DNase I-like"/>
    <property type="match status" value="1"/>
</dbReference>
<sequence length="356" mass="40945">MNALSINVQGFGDLNKRRWVSELCNKHKVNFLALQETKMLHVDLWMLRQVWGNTHFDFASMSSRGMSGGIICLWNNLVFKRTKIICNENYVVIEGMWIPNNVNIMWIMVYAPQTLPLKIVVWDALTNLISNWNGIVVAMGDFNEVREACERFGSSFNVRQADLFNSFISNASLKKLQNLKCAIRVWIAAYRSDSQKLKREHLLRLSSIDIKIDQGTANESDFSNRRDSIHILEELDKPPVFICNKLESLRNQFFIGSDLGEKKMTWVSWKKCLASKKSGGLGIGSIFGLNVGLLFKWIWRFLQNAPDLWIKVIKSFYGHHGGIFDVPTQRSSLSPWCGLGILEHCNIQHRQYNNNL</sequence>
<evidence type="ECO:0000256" key="1">
    <source>
        <dbReference type="ARBA" id="ARBA00001946"/>
    </source>
</evidence>
<dbReference type="OrthoDB" id="10675669at2759"/>
<dbReference type="GO" id="GO:0008311">
    <property type="term" value="F:double-stranded DNA 3'-5' DNA exonuclease activity"/>
    <property type="evidence" value="ECO:0007669"/>
    <property type="project" value="TreeGrafter"/>
</dbReference>
<name>A0A2U1PPS9_ARTAN</name>
<dbReference type="GO" id="GO:0003906">
    <property type="term" value="F:DNA-(apurinic or apyrimidinic site) endonuclease activity"/>
    <property type="evidence" value="ECO:0007669"/>
    <property type="project" value="TreeGrafter"/>
</dbReference>
<keyword evidence="5" id="KW-0540">Nuclease</keyword>
<evidence type="ECO:0000256" key="2">
    <source>
        <dbReference type="ARBA" id="ARBA00022723"/>
    </source>
</evidence>
<dbReference type="PANTHER" id="PTHR22748:SF11">
    <property type="entry name" value="OS07G0184032 PROTEIN"/>
    <property type="match status" value="1"/>
</dbReference>
<accession>A0A2U1PPS9</accession>
<reference evidence="5 6" key="1">
    <citation type="journal article" date="2018" name="Mol. Plant">
        <title>The genome of Artemisia annua provides insight into the evolution of Asteraceae family and artemisinin biosynthesis.</title>
        <authorList>
            <person name="Shen Q."/>
            <person name="Zhang L."/>
            <person name="Liao Z."/>
            <person name="Wang S."/>
            <person name="Yan T."/>
            <person name="Shi P."/>
            <person name="Liu M."/>
            <person name="Fu X."/>
            <person name="Pan Q."/>
            <person name="Wang Y."/>
            <person name="Lv Z."/>
            <person name="Lu X."/>
            <person name="Zhang F."/>
            <person name="Jiang W."/>
            <person name="Ma Y."/>
            <person name="Chen M."/>
            <person name="Hao X."/>
            <person name="Li L."/>
            <person name="Tang Y."/>
            <person name="Lv G."/>
            <person name="Zhou Y."/>
            <person name="Sun X."/>
            <person name="Brodelius P.E."/>
            <person name="Rose J.K.C."/>
            <person name="Tang K."/>
        </authorList>
    </citation>
    <scope>NUCLEOTIDE SEQUENCE [LARGE SCALE GENOMIC DNA]</scope>
    <source>
        <strain evidence="6">cv. Huhao1</strain>
        <tissue evidence="5">Leaf</tissue>
    </source>
</reference>
<comment type="cofactor">
    <cofactor evidence="1">
        <name>Mg(2+)</name>
        <dbReference type="ChEBI" id="CHEBI:18420"/>
    </cofactor>
</comment>
<dbReference type="AlphaFoldDB" id="A0A2U1PPS9"/>
<dbReference type="Proteomes" id="UP000245207">
    <property type="component" value="Unassembled WGS sequence"/>
</dbReference>
<comment type="caution">
    <text evidence="5">The sequence shown here is derived from an EMBL/GenBank/DDBJ whole genome shotgun (WGS) entry which is preliminary data.</text>
</comment>
<dbReference type="Gene3D" id="3.60.10.10">
    <property type="entry name" value="Endonuclease/exonuclease/phosphatase"/>
    <property type="match status" value="1"/>
</dbReference>
<dbReference type="GO" id="GO:0006284">
    <property type="term" value="P:base-excision repair"/>
    <property type="evidence" value="ECO:0007669"/>
    <property type="project" value="TreeGrafter"/>
</dbReference>
<gene>
    <name evidence="5" type="ORF">CTI12_AA125850</name>
</gene>
<keyword evidence="3" id="KW-0378">Hydrolase</keyword>
<keyword evidence="2" id="KW-0479">Metal-binding</keyword>